<reference evidence="1 2" key="1">
    <citation type="submission" date="2018-10" db="EMBL/GenBank/DDBJ databases">
        <title>Pseudomonas songnenensis NEAU-ST5-5(T) genome.</title>
        <authorList>
            <person name="Pengp J."/>
            <person name="Liu Z.-P."/>
        </authorList>
    </citation>
    <scope>NUCLEOTIDE SEQUENCE [LARGE SCALE GENOMIC DNA]</scope>
    <source>
        <strain evidence="1 2">NEAU-ST5-5</strain>
    </source>
</reference>
<accession>A0ABX9UQ51</accession>
<protein>
    <submittedName>
        <fullName evidence="1">Uncharacterized protein</fullName>
    </submittedName>
</protein>
<evidence type="ECO:0000313" key="1">
    <source>
        <dbReference type="EMBL" id="RMH95231.1"/>
    </source>
</evidence>
<organism evidence="1 2">
    <name type="scientific">Pseudomonas songnenensis</name>
    <dbReference type="NCBI Taxonomy" id="1176259"/>
    <lineage>
        <taxon>Bacteria</taxon>
        <taxon>Pseudomonadati</taxon>
        <taxon>Pseudomonadota</taxon>
        <taxon>Gammaproteobacteria</taxon>
        <taxon>Pseudomonadales</taxon>
        <taxon>Pseudomonadaceae</taxon>
        <taxon>Pseudomonas</taxon>
    </lineage>
</organism>
<keyword evidence="2" id="KW-1185">Reference proteome</keyword>
<dbReference type="EMBL" id="RFFN01000006">
    <property type="protein sequence ID" value="RMH95231.1"/>
    <property type="molecule type" value="Genomic_DNA"/>
</dbReference>
<dbReference type="RefSeq" id="WP_122099523.1">
    <property type="nucleotide sequence ID" value="NZ_JAMOHS010000007.1"/>
</dbReference>
<name>A0ABX9UQ51_9PSED</name>
<gene>
    <name evidence="1" type="ORF">EA798_15620</name>
</gene>
<sequence length="260" mass="28915">MSRRFNFTGRVKILKEDVKIIIESHDNKLICNVQLRLEGYNLRADAMVVIEAERGRVLRIRHDWGRAGKAFTSDGASSQFDISAMGDPEDVRYRVLVVEQESCRLLATAEGLEAHSTQDGETPQRSLLPIVMRDLHGGVWELENMEESPTLVLDSGLGTKQEIKSSPVLLSLLPGVIRAILTYLAHDQQGEGPDDEGDIADGNTISMWLVQGEKWAGCSYPRTGEHSDIDEWAQNAVTGFCKEKKLRGSLAMAMEMTQES</sequence>
<dbReference type="Proteomes" id="UP000279228">
    <property type="component" value="Unassembled WGS sequence"/>
</dbReference>
<proteinExistence type="predicted"/>
<evidence type="ECO:0000313" key="2">
    <source>
        <dbReference type="Proteomes" id="UP000279228"/>
    </source>
</evidence>
<comment type="caution">
    <text evidence="1">The sequence shown here is derived from an EMBL/GenBank/DDBJ whole genome shotgun (WGS) entry which is preliminary data.</text>
</comment>